<accession>A0ABY8H4F8</accession>
<dbReference type="Pfam" id="PF09860">
    <property type="entry name" value="DUF2087"/>
    <property type="match status" value="1"/>
</dbReference>
<proteinExistence type="predicted"/>
<reference evidence="2 3" key="1">
    <citation type="submission" date="2023-04" db="EMBL/GenBank/DDBJ databases">
        <title>Funneling lignin-derived compounds into biodiesel using alkali-halophilic Citricoccus sp. P2.</title>
        <authorList>
            <person name="Luo C.-B."/>
        </authorList>
    </citation>
    <scope>NUCLEOTIDE SEQUENCE [LARGE SCALE GENOMIC DNA]</scope>
    <source>
        <strain evidence="2 3">P2</strain>
    </source>
</reference>
<dbReference type="Proteomes" id="UP001219037">
    <property type="component" value="Chromosome"/>
</dbReference>
<evidence type="ECO:0000259" key="1">
    <source>
        <dbReference type="Pfam" id="PF09860"/>
    </source>
</evidence>
<sequence>MAAEIMLGATVESAIADLSPSKRRKVTKALVDSGMVDPETQAFVPDVFRKVLESTHVPTRQGRERFVDGKRILQYPANLEERGELLAWVASEVFTADEVLTERQVNDRLRPFSQDVAVLRRYLVDYELVERRSDGTEYALTGRGPASMQS</sequence>
<evidence type="ECO:0000313" key="3">
    <source>
        <dbReference type="Proteomes" id="UP001219037"/>
    </source>
</evidence>
<keyword evidence="3" id="KW-1185">Reference proteome</keyword>
<gene>
    <name evidence="2" type="ORF">P8192_11570</name>
</gene>
<dbReference type="RefSeq" id="WP_278157192.1">
    <property type="nucleotide sequence ID" value="NZ_CP121252.1"/>
</dbReference>
<protein>
    <submittedName>
        <fullName evidence="2">DUF2087 domain-containing protein</fullName>
    </submittedName>
</protein>
<name>A0ABY8H4F8_9MICC</name>
<organism evidence="2 3">
    <name type="scientific">Citricoccus muralis</name>
    <dbReference type="NCBI Taxonomy" id="169134"/>
    <lineage>
        <taxon>Bacteria</taxon>
        <taxon>Bacillati</taxon>
        <taxon>Actinomycetota</taxon>
        <taxon>Actinomycetes</taxon>
        <taxon>Micrococcales</taxon>
        <taxon>Micrococcaceae</taxon>
        <taxon>Citricoccus</taxon>
    </lineage>
</organism>
<dbReference type="InterPro" id="IPR018656">
    <property type="entry name" value="DUF2087"/>
</dbReference>
<dbReference type="EMBL" id="CP121252">
    <property type="protein sequence ID" value="WFP16024.1"/>
    <property type="molecule type" value="Genomic_DNA"/>
</dbReference>
<evidence type="ECO:0000313" key="2">
    <source>
        <dbReference type="EMBL" id="WFP16024.1"/>
    </source>
</evidence>
<feature type="domain" description="DUF2087" evidence="1">
    <location>
        <begin position="71"/>
        <end position="139"/>
    </location>
</feature>